<dbReference type="OrthoDB" id="1725934at2759"/>
<name>A0A0K9PS95_ZOSMR</name>
<comment type="caution">
    <text evidence="4">The sequence shown here is derived from an EMBL/GenBank/DDBJ whole genome shotgun (WGS) entry which is preliminary data.</text>
</comment>
<feature type="transmembrane region" description="Helical" evidence="2">
    <location>
        <begin position="85"/>
        <end position="106"/>
    </location>
</feature>
<feature type="region of interest" description="Disordered" evidence="1">
    <location>
        <begin position="1"/>
        <end position="36"/>
    </location>
</feature>
<dbReference type="PANTHER" id="PTHR22166">
    <property type="entry name" value="ENDOPLASMIC RETICULUM JUNCTION FORMATION PROTEIN LUNAPARK"/>
    <property type="match status" value="1"/>
</dbReference>
<proteinExistence type="predicted"/>
<keyword evidence="2" id="KW-0812">Transmembrane</keyword>
<gene>
    <name evidence="4" type="ORF">ZOSMA_173G00060</name>
</gene>
<dbReference type="InterPro" id="IPR019273">
    <property type="entry name" value="Lunapark_Znf"/>
</dbReference>
<keyword evidence="2" id="KW-1133">Transmembrane helix</keyword>
<dbReference type="InterPro" id="IPR040115">
    <property type="entry name" value="Lnp"/>
</dbReference>
<organism evidence="4 5">
    <name type="scientific">Zostera marina</name>
    <name type="common">Eelgrass</name>
    <dbReference type="NCBI Taxonomy" id="29655"/>
    <lineage>
        <taxon>Eukaryota</taxon>
        <taxon>Viridiplantae</taxon>
        <taxon>Streptophyta</taxon>
        <taxon>Embryophyta</taxon>
        <taxon>Tracheophyta</taxon>
        <taxon>Spermatophyta</taxon>
        <taxon>Magnoliopsida</taxon>
        <taxon>Liliopsida</taxon>
        <taxon>Zosteraceae</taxon>
        <taxon>Zostera</taxon>
    </lineage>
</organism>
<dbReference type="Proteomes" id="UP000036987">
    <property type="component" value="Unassembled WGS sequence"/>
</dbReference>
<reference evidence="5" key="1">
    <citation type="journal article" date="2016" name="Nature">
        <title>The genome of the seagrass Zostera marina reveals angiosperm adaptation to the sea.</title>
        <authorList>
            <person name="Olsen J.L."/>
            <person name="Rouze P."/>
            <person name="Verhelst B."/>
            <person name="Lin Y.-C."/>
            <person name="Bayer T."/>
            <person name="Collen J."/>
            <person name="Dattolo E."/>
            <person name="De Paoli E."/>
            <person name="Dittami S."/>
            <person name="Maumus F."/>
            <person name="Michel G."/>
            <person name="Kersting A."/>
            <person name="Lauritano C."/>
            <person name="Lohaus R."/>
            <person name="Toepel M."/>
            <person name="Tonon T."/>
            <person name="Vanneste K."/>
            <person name="Amirebrahimi M."/>
            <person name="Brakel J."/>
            <person name="Bostroem C."/>
            <person name="Chovatia M."/>
            <person name="Grimwood J."/>
            <person name="Jenkins J.W."/>
            <person name="Jueterbock A."/>
            <person name="Mraz A."/>
            <person name="Stam W.T."/>
            <person name="Tice H."/>
            <person name="Bornberg-Bauer E."/>
            <person name="Green P.J."/>
            <person name="Pearson G.A."/>
            <person name="Procaccini G."/>
            <person name="Duarte C.M."/>
            <person name="Schmutz J."/>
            <person name="Reusch T.B.H."/>
            <person name="Van de Peer Y."/>
        </authorList>
    </citation>
    <scope>NUCLEOTIDE SEQUENCE [LARGE SCALE GENOMIC DNA]</scope>
    <source>
        <strain evidence="5">cv. Finnish</strain>
    </source>
</reference>
<keyword evidence="2" id="KW-0472">Membrane</keyword>
<feature type="transmembrane region" description="Helical" evidence="2">
    <location>
        <begin position="118"/>
        <end position="139"/>
    </location>
</feature>
<protein>
    <submittedName>
        <fullName evidence="4">Protein lunapark</fullName>
    </submittedName>
</protein>
<evidence type="ECO:0000313" key="4">
    <source>
        <dbReference type="EMBL" id="KMZ71856.1"/>
    </source>
</evidence>
<dbReference type="PANTHER" id="PTHR22166:SF12">
    <property type="entry name" value="ENDOPLASMIC RETICULUM JUNCTION FORMATION PROTEIN LUNAPARK"/>
    <property type="match status" value="1"/>
</dbReference>
<dbReference type="GO" id="GO:0071782">
    <property type="term" value="C:endoplasmic reticulum tubular network"/>
    <property type="evidence" value="ECO:0000318"/>
    <property type="project" value="GO_Central"/>
</dbReference>
<dbReference type="AlphaFoldDB" id="A0A0K9PS95"/>
<feature type="region of interest" description="Disordered" evidence="1">
    <location>
        <begin position="218"/>
        <end position="254"/>
    </location>
</feature>
<dbReference type="OMA" id="CGYFNPS"/>
<accession>A0A0K9PS95</accession>
<dbReference type="GO" id="GO:0071786">
    <property type="term" value="P:endoplasmic reticulum tubular network organization"/>
    <property type="evidence" value="ECO:0000318"/>
    <property type="project" value="GO_Central"/>
</dbReference>
<feature type="domain" description="Lunapark zinc ribbon" evidence="3">
    <location>
        <begin position="297"/>
        <end position="347"/>
    </location>
</feature>
<keyword evidence="5" id="KW-1185">Reference proteome</keyword>
<evidence type="ECO:0000259" key="3">
    <source>
        <dbReference type="Pfam" id="PF10058"/>
    </source>
</evidence>
<evidence type="ECO:0000256" key="1">
    <source>
        <dbReference type="SAM" id="MobiDB-lite"/>
    </source>
</evidence>
<dbReference type="EMBL" id="LFYR01000653">
    <property type="protein sequence ID" value="KMZ71856.1"/>
    <property type="molecule type" value="Genomic_DNA"/>
</dbReference>
<evidence type="ECO:0000256" key="2">
    <source>
        <dbReference type="SAM" id="Phobius"/>
    </source>
</evidence>
<sequence>MAEESITAASPMVDSRKREESVQPDLPTTEKKKKKRKEAGFLGRVWNGMFGGRGEDYEKRLQYLSKEEAIVHARMKRRAQRWRKMARNVILCSVLAEVAAVVYAVLTTRSLDLSWQMRALRVLPMFAFPGVSYVIYSTLGSYTKMRDRKDQKTLEGLRAERQDKINELKEKTNYYTTQQLIQRYDLDPAAKVAAATVLASKLGADSGLKVFLEDESKSISSSGKSNDVEVVPSDGLRNRKNPIGRGHSTGSSVSEQYFGDETTIHEYFTATNGQDTASHDQRSVEHYKGLSPIEGGWISRLAAMLVGEDPSQSYALICGSCHMHNGLARKEDFSYITYYCPHCHALNGPQQSDENKSNLGSLSACASPAPGDVLIIHGKSSTIEAEGSSNQIPFQEQSVEAIIEKDPSEMAEK</sequence>
<dbReference type="Pfam" id="PF10058">
    <property type="entry name" value="Zn_ribbon_10"/>
    <property type="match status" value="1"/>
</dbReference>
<evidence type="ECO:0000313" key="5">
    <source>
        <dbReference type="Proteomes" id="UP000036987"/>
    </source>
</evidence>